<dbReference type="PRINTS" id="PR00723">
    <property type="entry name" value="SUBTILISIN"/>
</dbReference>
<dbReference type="InterPro" id="IPR037045">
    <property type="entry name" value="S8pro/Inhibitor_I9_sf"/>
</dbReference>
<protein>
    <recommendedName>
        <fullName evidence="16">Subtilase family protein</fullName>
    </recommendedName>
</protein>
<dbReference type="InterPro" id="IPR003830">
    <property type="entry name" value="ComA_synth"/>
</dbReference>
<dbReference type="SUPFAM" id="SSF52743">
    <property type="entry name" value="Subtilisin-like"/>
    <property type="match status" value="2"/>
</dbReference>
<evidence type="ECO:0000256" key="8">
    <source>
        <dbReference type="PIRSR" id="PIRSR615500-1"/>
    </source>
</evidence>
<dbReference type="InterPro" id="IPR000209">
    <property type="entry name" value="Peptidase_S8/S53_dom"/>
</dbReference>
<dbReference type="MEROPS" id="S08.A32"/>
<keyword evidence="7" id="KW-0325">Glycoprotein</keyword>
<dbReference type="HOGENOM" id="CLU_000625_8_2_1"/>
<dbReference type="Pfam" id="PF00082">
    <property type="entry name" value="Peptidase_S8"/>
    <property type="match status" value="2"/>
</dbReference>
<dbReference type="PROSITE" id="PS00137">
    <property type="entry name" value="SUBTILASE_HIS"/>
    <property type="match status" value="1"/>
</dbReference>
<keyword evidence="15" id="KW-1185">Reference proteome</keyword>
<dbReference type="Proteomes" id="UP000008694">
    <property type="component" value="Unassembled WGS sequence"/>
</dbReference>
<feature type="active site" description="Charge relay system" evidence="9">
    <location>
        <position position="864"/>
    </location>
</feature>
<dbReference type="Gramene" id="fgenesh1_pm.C_scaffold_7001699">
    <property type="protein sequence ID" value="fgenesh1_pm.C_scaffold_7001699"/>
    <property type="gene ID" value="fgenesh1_pm.C_scaffold_7001699"/>
</dbReference>
<dbReference type="Gene3D" id="2.60.40.2310">
    <property type="match status" value="1"/>
</dbReference>
<evidence type="ECO:0000256" key="10">
    <source>
        <dbReference type="SAM" id="MobiDB-lite"/>
    </source>
</evidence>
<evidence type="ECO:0000259" key="12">
    <source>
        <dbReference type="Pfam" id="PF05922"/>
    </source>
</evidence>
<dbReference type="Gene3D" id="3.50.30.30">
    <property type="match status" value="2"/>
</dbReference>
<evidence type="ECO:0000259" key="11">
    <source>
        <dbReference type="Pfam" id="PF00082"/>
    </source>
</evidence>
<dbReference type="GO" id="GO:0004252">
    <property type="term" value="F:serine-type endopeptidase activity"/>
    <property type="evidence" value="ECO:0007669"/>
    <property type="project" value="UniProtKB-UniRule"/>
</dbReference>
<evidence type="ECO:0000313" key="15">
    <source>
        <dbReference type="Proteomes" id="UP000008694"/>
    </source>
</evidence>
<feature type="active site" description="Charge relay system" evidence="9">
    <location>
        <position position="479"/>
    </location>
</feature>
<dbReference type="InterPro" id="IPR023828">
    <property type="entry name" value="Peptidase_S8_Ser-AS"/>
</dbReference>
<feature type="active site" description="Charge relay system" evidence="8 9">
    <location>
        <position position="1528"/>
    </location>
</feature>
<dbReference type="PROSITE" id="PS51892">
    <property type="entry name" value="SUBTILASE"/>
    <property type="match status" value="2"/>
</dbReference>
<dbReference type="InterPro" id="IPR041469">
    <property type="entry name" value="Subtilisin-like_FN3"/>
</dbReference>
<dbReference type="PANTHER" id="PTHR10795">
    <property type="entry name" value="PROPROTEIN CONVERTASE SUBTILISIN/KEXIN"/>
    <property type="match status" value="1"/>
</dbReference>
<feature type="domain" description="Inhibitor I9" evidence="12">
    <location>
        <begin position="1045"/>
        <end position="1123"/>
    </location>
</feature>
<dbReference type="InterPro" id="IPR036112">
    <property type="entry name" value="ComA_synth_sf"/>
</dbReference>
<evidence type="ECO:0000256" key="6">
    <source>
        <dbReference type="ARBA" id="ARBA00022825"/>
    </source>
</evidence>
<dbReference type="Pfam" id="PF17766">
    <property type="entry name" value="fn3_6"/>
    <property type="match status" value="1"/>
</dbReference>
<comment type="similarity">
    <text evidence="1">Belongs to the phosphosulfolactate synthase family.</text>
</comment>
<evidence type="ECO:0000256" key="7">
    <source>
        <dbReference type="ARBA" id="ARBA00023180"/>
    </source>
</evidence>
<reference evidence="15" key="1">
    <citation type="journal article" date="2011" name="Nat. Genet.">
        <title>The Arabidopsis lyrata genome sequence and the basis of rapid genome size change.</title>
        <authorList>
            <person name="Hu T.T."/>
            <person name="Pattyn P."/>
            <person name="Bakker E.G."/>
            <person name="Cao J."/>
            <person name="Cheng J.-F."/>
            <person name="Clark R.M."/>
            <person name="Fahlgren N."/>
            <person name="Fawcett J.A."/>
            <person name="Grimwood J."/>
            <person name="Gundlach H."/>
            <person name="Haberer G."/>
            <person name="Hollister J.D."/>
            <person name="Ossowski S."/>
            <person name="Ottilar R.P."/>
            <person name="Salamov A.A."/>
            <person name="Schneeberger K."/>
            <person name="Spannagl M."/>
            <person name="Wang X."/>
            <person name="Yang L."/>
            <person name="Nasrallah M.E."/>
            <person name="Bergelson J."/>
            <person name="Carrington J.C."/>
            <person name="Gaut B.S."/>
            <person name="Schmutz J."/>
            <person name="Mayer K.F.X."/>
            <person name="Van de Peer Y."/>
            <person name="Grigoriev I.V."/>
            <person name="Nordborg M."/>
            <person name="Weigel D."/>
            <person name="Guo Y.-L."/>
        </authorList>
    </citation>
    <scope>NUCLEOTIDE SEQUENCE [LARGE SCALE GENOMIC DNA]</scope>
    <source>
        <strain evidence="15">cv. MN47</strain>
    </source>
</reference>
<dbReference type="InterPro" id="IPR013785">
    <property type="entry name" value="Aldolase_TIM"/>
</dbReference>
<dbReference type="FunFam" id="3.30.70.80:FF:000002">
    <property type="entry name" value="Subtilisin-like protease SBT5.3"/>
    <property type="match status" value="2"/>
</dbReference>
<evidence type="ECO:0000256" key="5">
    <source>
        <dbReference type="ARBA" id="ARBA00022801"/>
    </source>
</evidence>
<dbReference type="Gene3D" id="3.20.20.70">
    <property type="entry name" value="Aldolase class I"/>
    <property type="match status" value="1"/>
</dbReference>
<evidence type="ECO:0000256" key="1">
    <source>
        <dbReference type="ARBA" id="ARBA00010424"/>
    </source>
</evidence>
<dbReference type="CDD" id="cd04852">
    <property type="entry name" value="Peptidases_S8_3"/>
    <property type="match status" value="2"/>
</dbReference>
<keyword evidence="3 9" id="KW-0645">Protease</keyword>
<dbReference type="InterPro" id="IPR022398">
    <property type="entry name" value="Peptidase_S8_His-AS"/>
</dbReference>
<dbReference type="Gene3D" id="3.30.70.80">
    <property type="entry name" value="Peptidase S8 propeptide/proteinase inhibitor I9"/>
    <property type="match status" value="2"/>
</dbReference>
<feature type="domain" description="Inhibitor I9" evidence="12">
    <location>
        <begin position="365"/>
        <end position="440"/>
    </location>
</feature>
<evidence type="ECO:0000313" key="14">
    <source>
        <dbReference type="EMBL" id="EFH46153.1"/>
    </source>
</evidence>
<feature type="domain" description="Subtilisin-like protease fibronectin type-III" evidence="13">
    <location>
        <begin position="1643"/>
        <end position="1738"/>
    </location>
</feature>
<dbReference type="GO" id="GO:0006508">
    <property type="term" value="P:proteolysis"/>
    <property type="evidence" value="ECO:0007669"/>
    <property type="project" value="UniProtKB-KW"/>
</dbReference>
<feature type="active site" description="Charge relay system" evidence="9">
    <location>
        <position position="553"/>
    </location>
</feature>
<evidence type="ECO:0000256" key="3">
    <source>
        <dbReference type="ARBA" id="ARBA00022670"/>
    </source>
</evidence>
<dbReference type="InterPro" id="IPR034197">
    <property type="entry name" value="Peptidases_S8_3"/>
</dbReference>
<dbReference type="Gene3D" id="3.40.50.200">
    <property type="entry name" value="Peptidase S8/S53 domain"/>
    <property type="match status" value="2"/>
</dbReference>
<feature type="region of interest" description="Disordered" evidence="10">
    <location>
        <begin position="317"/>
        <end position="347"/>
    </location>
</feature>
<gene>
    <name evidence="14" type="ORF">ARALYDRAFT_329472</name>
</gene>
<accession>D7MEV0</accession>
<dbReference type="FunFam" id="2.60.40.2310:FF:000001">
    <property type="entry name" value="Subtilisin-like protease SBT1.5"/>
    <property type="match status" value="1"/>
</dbReference>
<keyword evidence="6 9" id="KW-0720">Serine protease</keyword>
<proteinExistence type="inferred from homology"/>
<dbReference type="CDD" id="cd02120">
    <property type="entry name" value="PA_subtilisin_like"/>
    <property type="match status" value="2"/>
</dbReference>
<dbReference type="STRING" id="81972.D7MEV0"/>
<sequence>MAAYYRWKSFEENEDRPEKPRRYGVTEMRGPHYSVLSQNLLQEIFESMGQFVDGLKFSGGSNSLIPKSFIKQAIEMAHEHGVYVSTGDWAEHMLRSGPSAFKDYVEECKQLGFDTIELNANSLEVPEETLLRYVRLIKNGGLRAKPMFAVKFNKSDIPGRNRAFGSYVVPEPRSSEFVEDIDLLIRKAERCLEAGADTIMIDADDVCKYPDSLRADIIAKVIGRLGIEKTMFEASDGKLAEWFIKRYGPNVFADTPLYYFYLLFEWSPSQDSCLFVLVFQVNLYVDHSQIMDLECLRGRHLAFGFVFIMNGKLSSGTTPHEADPPQASNLAFSPEAAPPDTSAMDDDSDINYEPVPPFVPEFPVFIFYLGERKHDDPNLVTQSHLEILKSVLGSEEAANKSLVYSYHHGFSGFAAKLKPAEAEKLKKHPEVIILLENRKLGLQTTRTWDYLGQFSTPTSSKGLLHETNMGSGAIIGVIDSGIWSESGAFDDDGYGPIPKQWKGQCVSADQFSPADCNKKLIGAKYYIDGLNADLETSINSTIEYLSPRDRNGHGTQVSSTVAGSFVSNVTLPGLSSGSIMRGGAPKAHIAMYKACWDVEGGMCSVADVWKAFDEAIHDGVDILSVSIGGSALKSLDVEIDIAIPALHAVNKGIPVVSPAGNGGSRYSSVINISPWILTVAATTLDRSFPTLITLENNKTFLGQSLYTGPEISFTVLICTADHSNLDQITKGKVIMHFSMGPTPPMTPDIVQKNGGIGLIDVTSPSDSRVECPANFPCIYLDLEVGSELYTYIQTTSSLKIKISPYKTIIGERVASKVAKSSARGPSSFSPAILKPDIAAPGVTLLTPRIPTDEDTSEFTYSGTSMATPVIAGIVALLKISHPNWSPAAIKSALVTTAMKTDPYGERLTVDGGNYKVADAFDYGGGLVNLEKATDPGLVYDMDINDYIHYLCSQALYTDKKVSALTGNITSKCPSSCSSILDLNVPSITIPDLKRDVTVTRTVTNVGPVKSVYKPVIETPLGFKVVVSPKKLKFNKRRNKVAFKIYIVHLGVRQHDDSELVSESHQRMLESVFESEEAARDSIVYNYHHGFSGFAARLTDSQAKQLSDRPDVFSVTPNRKVQLQSTRVYDYLGLPPSFPSGILHESNMGSDLVIGFLDSGVWPESPAFNDEGLGPIPKHWKGKCVAGEGFDPAKHCNKKLVGAKYFTDDWDEKNPGNPITDDEFMSPRGLIGHGTMVSSIAASSFVPNASYGGLAPGLMRGGAPKARIAMYKVVWDSVTMGSTTANMVKAFDEAINDGVDVLSISLASVAPFRPIDAITEDLELGSFHAVTKGIPVIAGASNTGPDAYTVANGAPWLLTVAATNVDRTFYADMTFGNNITIMGQAQHTGKEVSAGLVYIEDYKNDISSVPGKVVLTFVKEDWEMTSALAATSTNNAAGLIVARSGDHQSDIVYSQPFIYVDYEVGAKILRYIRSSSSPTVKISTGKTLVGRPIATQVCGFSSRGPNIISPAILKVLSLNNVSKSCTGTSYATPVVAGLVVLLKALHPDWSPAALKSAIMTTAWKTDPSGEPIFAEGEPRKLADPFDYGAGLVNAERAKDPGLVYDMNLDDYIHYFCATGYNDTAITLITGKPTKCSSPLPSVLDLNYPAITIPDLEEEVTVTRTVTNVGPVDSVYRAVVEPPRGVKIVVEPETLVFCSNTKKLEFKVRVSSSHKSNTGFIFGSFTWTDGTRNVTIPLSVRTRVLNP</sequence>
<evidence type="ECO:0000259" key="13">
    <source>
        <dbReference type="Pfam" id="PF17766"/>
    </source>
</evidence>
<dbReference type="SUPFAM" id="SSF102110">
    <property type="entry name" value="(2r)-phospho-3-sulfolactate synthase ComA"/>
    <property type="match status" value="1"/>
</dbReference>
<keyword evidence="4" id="KW-0732">Signal</keyword>
<dbReference type="Pfam" id="PF02679">
    <property type="entry name" value="ComA"/>
    <property type="match status" value="1"/>
</dbReference>
<dbReference type="Pfam" id="PF05922">
    <property type="entry name" value="Inhibitor_I9"/>
    <property type="match status" value="2"/>
</dbReference>
<feature type="active site" description="Charge relay system" evidence="8 9">
    <location>
        <position position="1157"/>
    </location>
</feature>
<evidence type="ECO:0000256" key="9">
    <source>
        <dbReference type="PROSITE-ProRule" id="PRU01240"/>
    </source>
</evidence>
<feature type="domain" description="Peptidase S8/S53" evidence="11">
    <location>
        <begin position="470"/>
        <end position="902"/>
    </location>
</feature>
<dbReference type="InterPro" id="IPR010259">
    <property type="entry name" value="S8pro/Inhibitor_I9"/>
</dbReference>
<comment type="similarity">
    <text evidence="2 9">Belongs to the peptidase S8 family.</text>
</comment>
<evidence type="ECO:0000256" key="4">
    <source>
        <dbReference type="ARBA" id="ARBA00022729"/>
    </source>
</evidence>
<dbReference type="PROSITE" id="PS00138">
    <property type="entry name" value="SUBTILASE_SER"/>
    <property type="match status" value="2"/>
</dbReference>
<feature type="domain" description="Peptidase S8/S53" evidence="11">
    <location>
        <begin position="1148"/>
        <end position="1567"/>
    </location>
</feature>
<feature type="active site" description="Charge relay system" evidence="8 9">
    <location>
        <position position="1232"/>
    </location>
</feature>
<keyword evidence="5 9" id="KW-0378">Hydrolase</keyword>
<dbReference type="InterPro" id="IPR036852">
    <property type="entry name" value="Peptidase_S8/S53_dom_sf"/>
</dbReference>
<evidence type="ECO:0008006" key="16">
    <source>
        <dbReference type="Google" id="ProtNLM"/>
    </source>
</evidence>
<organism evidence="15">
    <name type="scientific">Arabidopsis lyrata subsp. lyrata</name>
    <name type="common">Lyre-leaved rock-cress</name>
    <dbReference type="NCBI Taxonomy" id="81972"/>
    <lineage>
        <taxon>Eukaryota</taxon>
        <taxon>Viridiplantae</taxon>
        <taxon>Streptophyta</taxon>
        <taxon>Embryophyta</taxon>
        <taxon>Tracheophyta</taxon>
        <taxon>Spermatophyta</taxon>
        <taxon>Magnoliopsida</taxon>
        <taxon>eudicotyledons</taxon>
        <taxon>Gunneridae</taxon>
        <taxon>Pentapetalae</taxon>
        <taxon>rosids</taxon>
        <taxon>malvids</taxon>
        <taxon>Brassicales</taxon>
        <taxon>Brassicaceae</taxon>
        <taxon>Camelineae</taxon>
        <taxon>Arabidopsis</taxon>
    </lineage>
</organism>
<evidence type="ECO:0000256" key="2">
    <source>
        <dbReference type="ARBA" id="ARBA00011073"/>
    </source>
</evidence>
<dbReference type="FunFam" id="3.40.50.200:FF:000006">
    <property type="entry name" value="Subtilisin-like protease SBT1.5"/>
    <property type="match status" value="2"/>
</dbReference>
<name>D7MEV0_ARALL</name>
<dbReference type="InterPro" id="IPR045051">
    <property type="entry name" value="SBT"/>
</dbReference>
<dbReference type="InterPro" id="IPR015500">
    <property type="entry name" value="Peptidase_S8_subtilisin-rel"/>
</dbReference>
<dbReference type="EMBL" id="GL348719">
    <property type="protein sequence ID" value="EFH46153.1"/>
    <property type="molecule type" value="Genomic_DNA"/>
</dbReference>
<dbReference type="eggNOG" id="ENOG502QSF0">
    <property type="taxonomic scope" value="Eukaryota"/>
</dbReference>